<dbReference type="OrthoDB" id="6359816at2759"/>
<dbReference type="InterPro" id="IPR011333">
    <property type="entry name" value="SKP1/BTB/POZ_sf"/>
</dbReference>
<reference evidence="2" key="2">
    <citation type="submission" date="2021-08" db="EMBL/GenBank/DDBJ databases">
        <authorList>
            <person name="Gostincar C."/>
            <person name="Sun X."/>
            <person name="Song Z."/>
            <person name="Gunde-Cimerman N."/>
        </authorList>
    </citation>
    <scope>NUCLEOTIDE SEQUENCE</scope>
    <source>
        <strain evidence="2">EXF-9911</strain>
    </source>
</reference>
<accession>A0A9P8J9K0</accession>
<name>A0A9P8J9K0_AURME</name>
<feature type="non-terminal residue" evidence="2">
    <location>
        <position position="1"/>
    </location>
</feature>
<evidence type="ECO:0000313" key="3">
    <source>
        <dbReference type="Proteomes" id="UP000779574"/>
    </source>
</evidence>
<dbReference type="AlphaFoldDB" id="A0A9P8J9K0"/>
<feature type="domain" description="BTB" evidence="1">
    <location>
        <begin position="21"/>
        <end position="83"/>
    </location>
</feature>
<reference evidence="2" key="1">
    <citation type="journal article" date="2021" name="J Fungi (Basel)">
        <title>Virulence traits and population genomics of the black yeast Aureobasidium melanogenum.</title>
        <authorList>
            <person name="Cernosa A."/>
            <person name="Sun X."/>
            <person name="Gostincar C."/>
            <person name="Fang C."/>
            <person name="Gunde-Cimerman N."/>
            <person name="Song Z."/>
        </authorList>
    </citation>
    <scope>NUCLEOTIDE SEQUENCE</scope>
    <source>
        <strain evidence="2">EXF-9911</strain>
    </source>
</reference>
<dbReference type="SMART" id="SM00225">
    <property type="entry name" value="BTB"/>
    <property type="match status" value="1"/>
</dbReference>
<dbReference type="InterPro" id="IPR000210">
    <property type="entry name" value="BTB/POZ_dom"/>
</dbReference>
<dbReference type="Pfam" id="PF00651">
    <property type="entry name" value="BTB"/>
    <property type="match status" value="1"/>
</dbReference>
<dbReference type="SUPFAM" id="SSF54695">
    <property type="entry name" value="POZ domain"/>
    <property type="match status" value="1"/>
</dbReference>
<proteinExistence type="predicted"/>
<dbReference type="PANTHER" id="PTHR47843:SF5">
    <property type="entry name" value="BTB_POZ DOMAIN PROTEIN"/>
    <property type="match status" value="1"/>
</dbReference>
<dbReference type="PROSITE" id="PS50097">
    <property type="entry name" value="BTB"/>
    <property type="match status" value="1"/>
</dbReference>
<dbReference type="EMBL" id="JAHFXF010000145">
    <property type="protein sequence ID" value="KAG9694968.1"/>
    <property type="molecule type" value="Genomic_DNA"/>
</dbReference>
<evidence type="ECO:0000259" key="1">
    <source>
        <dbReference type="PROSITE" id="PS50097"/>
    </source>
</evidence>
<dbReference type="CDD" id="cd18186">
    <property type="entry name" value="BTB_POZ_ZBTB_KLHL-like"/>
    <property type="match status" value="1"/>
</dbReference>
<protein>
    <recommendedName>
        <fullName evidence="1">BTB domain-containing protein</fullName>
    </recommendedName>
</protein>
<sequence>MAANDAAANGDESLYDSETLSDVLIQFGRQQQLRGHKAVLARKCKYFYKAFSGQFSVASSKVIELGDDEDPEAIKAMIRHIYDLPYDQMLEGSTVDGVTNYNTNQDLLFHIDVFTAADKYDVASLRPLVVKKFKDLMEIWRSSPKFATSIQKLMGPSAGHLADDTLQAAAVEFCAKNLRTLIHVGDFVNIIQEEEPFAGRLLASFLNECLPDGTVTIQLKTCKKPSCRHAKPSAGRFRCLTTHCIVCATSANTELFVDGRHETGLVDYKMANIV</sequence>
<comment type="caution">
    <text evidence="2">The sequence shown here is derived from an EMBL/GenBank/DDBJ whole genome shotgun (WGS) entry which is preliminary data.</text>
</comment>
<organism evidence="2 3">
    <name type="scientific">Aureobasidium melanogenum</name>
    <name type="common">Aureobasidium pullulans var. melanogenum</name>
    <dbReference type="NCBI Taxonomy" id="46634"/>
    <lineage>
        <taxon>Eukaryota</taxon>
        <taxon>Fungi</taxon>
        <taxon>Dikarya</taxon>
        <taxon>Ascomycota</taxon>
        <taxon>Pezizomycotina</taxon>
        <taxon>Dothideomycetes</taxon>
        <taxon>Dothideomycetidae</taxon>
        <taxon>Dothideales</taxon>
        <taxon>Saccotheciaceae</taxon>
        <taxon>Aureobasidium</taxon>
    </lineage>
</organism>
<dbReference type="PANTHER" id="PTHR47843">
    <property type="entry name" value="BTB DOMAIN-CONTAINING PROTEIN-RELATED"/>
    <property type="match status" value="1"/>
</dbReference>
<dbReference type="Proteomes" id="UP000779574">
    <property type="component" value="Unassembled WGS sequence"/>
</dbReference>
<evidence type="ECO:0000313" key="2">
    <source>
        <dbReference type="EMBL" id="KAG9694968.1"/>
    </source>
</evidence>
<dbReference type="Gene3D" id="3.30.710.10">
    <property type="entry name" value="Potassium Channel Kv1.1, Chain A"/>
    <property type="match status" value="1"/>
</dbReference>
<gene>
    <name evidence="2" type="ORF">KCU76_g4855</name>
</gene>